<gene>
    <name evidence="2" type="ORF">F4559_002815</name>
</gene>
<reference evidence="2 3" key="1">
    <citation type="submission" date="2020-08" db="EMBL/GenBank/DDBJ databases">
        <title>Sequencing the genomes of 1000 actinobacteria strains.</title>
        <authorList>
            <person name="Klenk H.-P."/>
        </authorList>
    </citation>
    <scope>NUCLEOTIDE SEQUENCE [LARGE SCALE GENOMIC DNA]</scope>
    <source>
        <strain evidence="2 3">DSM 45084</strain>
    </source>
</reference>
<evidence type="ECO:0000313" key="2">
    <source>
        <dbReference type="EMBL" id="MBB4965456.1"/>
    </source>
</evidence>
<protein>
    <submittedName>
        <fullName evidence="2">Uncharacterized protein</fullName>
    </submittedName>
</protein>
<evidence type="ECO:0000256" key="1">
    <source>
        <dbReference type="SAM" id="SignalP"/>
    </source>
</evidence>
<proteinExistence type="predicted"/>
<name>A0A7W7T388_9PSEU</name>
<organism evidence="2 3">
    <name type="scientific">Saccharothrix violaceirubra</name>
    <dbReference type="NCBI Taxonomy" id="413306"/>
    <lineage>
        <taxon>Bacteria</taxon>
        <taxon>Bacillati</taxon>
        <taxon>Actinomycetota</taxon>
        <taxon>Actinomycetes</taxon>
        <taxon>Pseudonocardiales</taxon>
        <taxon>Pseudonocardiaceae</taxon>
        <taxon>Saccharothrix</taxon>
    </lineage>
</organism>
<feature type="signal peptide" evidence="1">
    <location>
        <begin position="1"/>
        <end position="27"/>
    </location>
</feature>
<accession>A0A7W7T388</accession>
<evidence type="ECO:0000313" key="3">
    <source>
        <dbReference type="Proteomes" id="UP000542674"/>
    </source>
</evidence>
<comment type="caution">
    <text evidence="2">The sequence shown here is derived from an EMBL/GenBank/DDBJ whole genome shotgun (WGS) entry which is preliminary data.</text>
</comment>
<sequence>MSFFGTIGATVAAVACAAVTVTSPASAEPSAAVSRSTSGGASTSAAADCPVDRYGYRGYALCGTRVLDVDWGNRRYETFVVGTNREVWHAWPGSGGWKSMHGWAYDMKDARWEGKARVVEHKGRDNRSWCHKDPGTGKWSGTYFCG</sequence>
<dbReference type="Proteomes" id="UP000542674">
    <property type="component" value="Unassembled WGS sequence"/>
</dbReference>
<dbReference type="EMBL" id="JACHJS010000001">
    <property type="protein sequence ID" value="MBB4965456.1"/>
    <property type="molecule type" value="Genomic_DNA"/>
</dbReference>
<dbReference type="RefSeq" id="WP_184668995.1">
    <property type="nucleotide sequence ID" value="NZ_BAABAI010000001.1"/>
</dbReference>
<keyword evidence="3" id="KW-1185">Reference proteome</keyword>
<feature type="chain" id="PRO_5030814963" evidence="1">
    <location>
        <begin position="28"/>
        <end position="146"/>
    </location>
</feature>
<keyword evidence="1" id="KW-0732">Signal</keyword>
<dbReference type="AlphaFoldDB" id="A0A7W7T388"/>